<proteinExistence type="inferred from homology"/>
<dbReference type="SUPFAM" id="SSF51182">
    <property type="entry name" value="RmlC-like cupins"/>
    <property type="match status" value="1"/>
</dbReference>
<comment type="pathway">
    <text evidence="3">Carbohydrate biosynthesis; dTDP-L-rhamnose biosynthesis.</text>
</comment>
<dbReference type="PATRIC" id="fig|186479.3.peg.9576"/>
<evidence type="ECO:0000256" key="2">
    <source>
        <dbReference type="PIRSR" id="PIRSR600888-3"/>
    </source>
</evidence>
<comment type="subunit">
    <text evidence="3">Homodimer.</text>
</comment>
<dbReference type="Proteomes" id="UP000050509">
    <property type="component" value="Unassembled WGS sequence"/>
</dbReference>
<keyword evidence="3" id="KW-0413">Isomerase</keyword>
<dbReference type="GO" id="GO:0019305">
    <property type="term" value="P:dTDP-rhamnose biosynthetic process"/>
    <property type="evidence" value="ECO:0007669"/>
    <property type="project" value="UniProtKB-UniRule"/>
</dbReference>
<dbReference type="GO" id="GO:0008830">
    <property type="term" value="F:dTDP-4-dehydrorhamnose 3,5-epimerase activity"/>
    <property type="evidence" value="ECO:0007669"/>
    <property type="project" value="UniProtKB-UniRule"/>
</dbReference>
<accession>A0A0N8PS94</accession>
<dbReference type="AlphaFoldDB" id="A0A0N8PS94"/>
<dbReference type="EMBL" id="LJCR01000661">
    <property type="protein sequence ID" value="KPV52093.1"/>
    <property type="molecule type" value="Genomic_DNA"/>
</dbReference>
<evidence type="ECO:0000256" key="1">
    <source>
        <dbReference type="PIRSR" id="PIRSR600888-1"/>
    </source>
</evidence>
<feature type="active site" description="Proton donor" evidence="1">
    <location>
        <position position="132"/>
    </location>
</feature>
<feature type="active site" description="Proton acceptor" evidence="1">
    <location>
        <position position="62"/>
    </location>
</feature>
<evidence type="ECO:0000313" key="5">
    <source>
        <dbReference type="Proteomes" id="UP000050509"/>
    </source>
</evidence>
<organism evidence="4 5">
    <name type="scientific">Kouleothrix aurantiaca</name>
    <dbReference type="NCBI Taxonomy" id="186479"/>
    <lineage>
        <taxon>Bacteria</taxon>
        <taxon>Bacillati</taxon>
        <taxon>Chloroflexota</taxon>
        <taxon>Chloroflexia</taxon>
        <taxon>Chloroflexales</taxon>
        <taxon>Roseiflexineae</taxon>
        <taxon>Roseiflexaceae</taxon>
        <taxon>Kouleothrix</taxon>
    </lineage>
</organism>
<comment type="catalytic activity">
    <reaction evidence="3">
        <text>dTDP-4-dehydro-6-deoxy-alpha-D-glucose = dTDP-4-dehydro-beta-L-rhamnose</text>
        <dbReference type="Rhea" id="RHEA:16969"/>
        <dbReference type="ChEBI" id="CHEBI:57649"/>
        <dbReference type="ChEBI" id="CHEBI:62830"/>
        <dbReference type="EC" id="5.1.3.13"/>
    </reaction>
</comment>
<dbReference type="EC" id="5.1.3.13" evidence="3"/>
<dbReference type="NCBIfam" id="TIGR01221">
    <property type="entry name" value="rmlC"/>
    <property type="match status" value="1"/>
</dbReference>
<dbReference type="GO" id="GO:0005829">
    <property type="term" value="C:cytosol"/>
    <property type="evidence" value="ECO:0007669"/>
    <property type="project" value="TreeGrafter"/>
</dbReference>
<comment type="caution">
    <text evidence="4">The sequence shown here is derived from an EMBL/GenBank/DDBJ whole genome shotgun (WGS) entry which is preliminary data.</text>
</comment>
<dbReference type="PANTHER" id="PTHR21047:SF2">
    <property type="entry name" value="THYMIDINE DIPHOSPHO-4-KETO-RHAMNOSE 3,5-EPIMERASE"/>
    <property type="match status" value="1"/>
</dbReference>
<evidence type="ECO:0000256" key="3">
    <source>
        <dbReference type="RuleBase" id="RU364069"/>
    </source>
</evidence>
<dbReference type="Gene3D" id="2.60.120.10">
    <property type="entry name" value="Jelly Rolls"/>
    <property type="match status" value="1"/>
</dbReference>
<evidence type="ECO:0000313" key="4">
    <source>
        <dbReference type="EMBL" id="KPV52093.1"/>
    </source>
</evidence>
<feature type="site" description="Participates in a stacking interaction with the thymidine ring of dTDP-4-oxo-6-deoxyglucose" evidence="2">
    <location>
        <position position="138"/>
    </location>
</feature>
<comment type="function">
    <text evidence="3">Catalyzes the epimerization of the C3' and C5'positions of dTDP-6-deoxy-D-xylo-4-hexulose, forming dTDP-6-deoxy-L-lyxo-4-hexulose.</text>
</comment>
<dbReference type="InterPro" id="IPR014710">
    <property type="entry name" value="RmlC-like_jellyroll"/>
</dbReference>
<dbReference type="InterPro" id="IPR000888">
    <property type="entry name" value="RmlC-like"/>
</dbReference>
<gene>
    <name evidence="4" type="ORF">SE17_17490</name>
</gene>
<dbReference type="InterPro" id="IPR011051">
    <property type="entry name" value="RmlC_Cupin_sf"/>
</dbReference>
<keyword evidence="5" id="KW-1185">Reference proteome</keyword>
<dbReference type="PANTHER" id="PTHR21047">
    <property type="entry name" value="DTDP-6-DEOXY-D-GLUCOSE-3,5 EPIMERASE"/>
    <property type="match status" value="1"/>
</dbReference>
<name>A0A0N8PS94_9CHLR</name>
<protein>
    <recommendedName>
        <fullName evidence="3">dTDP-4-dehydrorhamnose 3,5-epimerase</fullName>
        <ecNumber evidence="3">5.1.3.13</ecNumber>
    </recommendedName>
    <alternativeName>
        <fullName evidence="3">Thymidine diphospho-4-keto-rhamnose 3,5-epimerase</fullName>
    </alternativeName>
</protein>
<dbReference type="GO" id="GO:0000271">
    <property type="term" value="P:polysaccharide biosynthetic process"/>
    <property type="evidence" value="ECO:0007669"/>
    <property type="project" value="TreeGrafter"/>
</dbReference>
<comment type="similarity">
    <text evidence="3">Belongs to the dTDP-4-dehydrorhamnose 3,5-epimerase family.</text>
</comment>
<reference evidence="4 5" key="1">
    <citation type="submission" date="2015-09" db="EMBL/GenBank/DDBJ databases">
        <title>Draft genome sequence of Kouleothrix aurantiaca JCM 19913.</title>
        <authorList>
            <person name="Hemp J."/>
        </authorList>
    </citation>
    <scope>NUCLEOTIDE SEQUENCE [LARGE SCALE GENOMIC DNA]</scope>
    <source>
        <strain evidence="4 5">COM-B</strain>
    </source>
</reference>
<dbReference type="CDD" id="cd00438">
    <property type="entry name" value="cupin_RmlC"/>
    <property type="match status" value="1"/>
</dbReference>
<dbReference type="Pfam" id="PF00908">
    <property type="entry name" value="dTDP_sugar_isom"/>
    <property type="match status" value="1"/>
</dbReference>
<sequence>MIFTPTALAGVWIIDPEPVADERGMFARTWCAREFAEHGLNAQIAQCNVSFNHRRGTVRGMHYQLAPHQEAKLVRCTAGAIFDVALAVRPGSPTWGQHVGVTLRAGERRMLYIPEGCAHGFQTLEDNSEVFYQMSEFYAPALGRGVRWDDPAFGIVWPAPVTMINERDRSYPDVSRP</sequence>
<dbReference type="UniPathway" id="UPA00124"/>